<accession>A0A849BGL8</accession>
<name>A0A849BGL8_9BURK</name>
<evidence type="ECO:0000313" key="3">
    <source>
        <dbReference type="Proteomes" id="UP000542973"/>
    </source>
</evidence>
<protein>
    <recommendedName>
        <fullName evidence="4">Tetratricopeptide repeat protein</fullName>
    </recommendedName>
</protein>
<reference evidence="2 3" key="1">
    <citation type="submission" date="2020-05" db="EMBL/GenBank/DDBJ databases">
        <title>MicrobeNet Type strains.</title>
        <authorList>
            <person name="Nicholson A.C."/>
        </authorList>
    </citation>
    <scope>NUCLEOTIDE SEQUENCE [LARGE SCALE GENOMIC DNA]</scope>
    <source>
        <strain evidence="2 3">ATCC 700815</strain>
    </source>
</reference>
<gene>
    <name evidence="2" type="ORF">HLB16_21730</name>
</gene>
<evidence type="ECO:0000313" key="2">
    <source>
        <dbReference type="EMBL" id="NNH13476.1"/>
    </source>
</evidence>
<evidence type="ECO:0008006" key="4">
    <source>
        <dbReference type="Google" id="ProtNLM"/>
    </source>
</evidence>
<keyword evidence="1" id="KW-1133">Transmembrane helix</keyword>
<dbReference type="AlphaFoldDB" id="A0A849BGL8"/>
<comment type="caution">
    <text evidence="2">The sequence shown here is derived from an EMBL/GenBank/DDBJ whole genome shotgun (WGS) entry which is preliminary data.</text>
</comment>
<dbReference type="RefSeq" id="WP_053824087.1">
    <property type="nucleotide sequence ID" value="NZ_BAAAEB010000025.1"/>
</dbReference>
<organism evidence="2 3">
    <name type="scientific">Cupriavidus gilardii</name>
    <dbReference type="NCBI Taxonomy" id="82541"/>
    <lineage>
        <taxon>Bacteria</taxon>
        <taxon>Pseudomonadati</taxon>
        <taxon>Pseudomonadota</taxon>
        <taxon>Betaproteobacteria</taxon>
        <taxon>Burkholderiales</taxon>
        <taxon>Burkholderiaceae</taxon>
        <taxon>Cupriavidus</taxon>
    </lineage>
</organism>
<sequence>MGKQQAARVTPLKSGAIAPARERLLPPAFAIGIAAAMGLCLALMFPREPLRERLLGEGGQGGRALDGPALAYMEAWLRVSPPDAALIAELAEQFAHDGRLDDAQTLLARMHGASGEAALPMLRARLDIARQRANAAASDPPARERYRSELRTLLRQAARMPAPASDLIAFAAQARALGADDLELAFYRALACPQPDHAAIARYRARAVPLRSEWREDTRPPPRVRG</sequence>
<feature type="transmembrane region" description="Helical" evidence="1">
    <location>
        <begin position="24"/>
        <end position="45"/>
    </location>
</feature>
<keyword evidence="1" id="KW-0472">Membrane</keyword>
<proteinExistence type="predicted"/>
<keyword evidence="1" id="KW-0812">Transmembrane</keyword>
<dbReference type="EMBL" id="JABEMD010000049">
    <property type="protein sequence ID" value="NNH13476.1"/>
    <property type="molecule type" value="Genomic_DNA"/>
</dbReference>
<evidence type="ECO:0000256" key="1">
    <source>
        <dbReference type="SAM" id="Phobius"/>
    </source>
</evidence>
<dbReference type="Proteomes" id="UP000542973">
    <property type="component" value="Unassembled WGS sequence"/>
</dbReference>